<reference evidence="1" key="1">
    <citation type="submission" date="2018-11" db="EMBL/GenBank/DDBJ databases">
        <authorList>
            <person name="Grassa J C."/>
        </authorList>
    </citation>
    <scope>NUCLEOTIDE SEQUENCE [LARGE SCALE GENOMIC DNA]</scope>
</reference>
<dbReference type="EnsemblPlants" id="evm.model.01.2774">
    <property type="protein sequence ID" value="cds.evm.model.01.2774"/>
    <property type="gene ID" value="evm.TU.01.2774"/>
</dbReference>
<name>A0A803NML4_CANSA</name>
<evidence type="ECO:0000313" key="1">
    <source>
        <dbReference type="EnsemblPlants" id="cds.evm.model.01.2774"/>
    </source>
</evidence>
<accession>A0A803NML4</accession>
<dbReference type="EMBL" id="UZAU01000081">
    <property type="status" value="NOT_ANNOTATED_CDS"/>
    <property type="molecule type" value="Genomic_DNA"/>
</dbReference>
<dbReference type="AlphaFoldDB" id="A0A803NML4"/>
<dbReference type="Proteomes" id="UP000596661">
    <property type="component" value="Chromosome 1"/>
</dbReference>
<protein>
    <submittedName>
        <fullName evidence="1">Uncharacterized protein</fullName>
    </submittedName>
</protein>
<dbReference type="Gramene" id="evm.model.01.2774">
    <property type="protein sequence ID" value="cds.evm.model.01.2774"/>
    <property type="gene ID" value="evm.TU.01.2774"/>
</dbReference>
<organism evidence="1 2">
    <name type="scientific">Cannabis sativa</name>
    <name type="common">Hemp</name>
    <name type="synonym">Marijuana</name>
    <dbReference type="NCBI Taxonomy" id="3483"/>
    <lineage>
        <taxon>Eukaryota</taxon>
        <taxon>Viridiplantae</taxon>
        <taxon>Streptophyta</taxon>
        <taxon>Embryophyta</taxon>
        <taxon>Tracheophyta</taxon>
        <taxon>Spermatophyta</taxon>
        <taxon>Magnoliopsida</taxon>
        <taxon>eudicotyledons</taxon>
        <taxon>Gunneridae</taxon>
        <taxon>Pentapetalae</taxon>
        <taxon>rosids</taxon>
        <taxon>fabids</taxon>
        <taxon>Rosales</taxon>
        <taxon>Cannabaceae</taxon>
        <taxon>Cannabis</taxon>
    </lineage>
</organism>
<evidence type="ECO:0000313" key="2">
    <source>
        <dbReference type="Proteomes" id="UP000596661"/>
    </source>
</evidence>
<proteinExistence type="predicted"/>
<reference evidence="1" key="2">
    <citation type="submission" date="2021-03" db="UniProtKB">
        <authorList>
            <consortium name="EnsemblPlants"/>
        </authorList>
    </citation>
    <scope>IDENTIFICATION</scope>
</reference>
<keyword evidence="2" id="KW-1185">Reference proteome</keyword>
<sequence>KGHCKAQCPKLVDRALQQQIYQSKPPHMEQFQKFLATQPNVMSVSTLVGQTPTGTSDGTPIPLAGIGSIFSSNLLLSNVYHILNHSLNLAYVSQLCDSDYSVNNPLFENDDLDFVLPTQKSDCRHVKKKSKFNVADNISLPKV</sequence>